<reference evidence="1 2" key="1">
    <citation type="journal article" date="2024" name="Chem. Sci.">
        <title>Discovery of megapolipeptins by genome mining of a Burkholderiales bacteria collection.</title>
        <authorList>
            <person name="Paulo B.S."/>
            <person name="Recchia M.J.J."/>
            <person name="Lee S."/>
            <person name="Fergusson C.H."/>
            <person name="Romanowski S.B."/>
            <person name="Hernandez A."/>
            <person name="Krull N."/>
            <person name="Liu D.Y."/>
            <person name="Cavanagh H."/>
            <person name="Bos A."/>
            <person name="Gray C.A."/>
            <person name="Murphy B.T."/>
            <person name="Linington R.G."/>
            <person name="Eustaquio A.S."/>
        </authorList>
    </citation>
    <scope>NUCLEOTIDE SEQUENCE [LARGE SCALE GENOMIC DNA]</scope>
    <source>
        <strain evidence="1 2">RL18-126-BIB-B</strain>
    </source>
</reference>
<protein>
    <submittedName>
        <fullName evidence="1">Zinc-binding dehydrogenase</fullName>
    </submittedName>
</protein>
<name>A0ACC7NSU4_9BURK</name>
<organism evidence="1 2">
    <name type="scientific">Paraburkholderia rhynchosiae</name>
    <dbReference type="NCBI Taxonomy" id="487049"/>
    <lineage>
        <taxon>Bacteria</taxon>
        <taxon>Pseudomonadati</taxon>
        <taxon>Pseudomonadota</taxon>
        <taxon>Betaproteobacteria</taxon>
        <taxon>Burkholderiales</taxon>
        <taxon>Burkholderiaceae</taxon>
        <taxon>Paraburkholderia</taxon>
    </lineage>
</organism>
<comment type="caution">
    <text evidence="1">The sequence shown here is derived from an EMBL/GenBank/DDBJ whole genome shotgun (WGS) entry which is preliminary data.</text>
</comment>
<dbReference type="EMBL" id="JAQQDW010000183">
    <property type="protein sequence ID" value="MFM0109231.1"/>
    <property type="molecule type" value="Genomic_DNA"/>
</dbReference>
<evidence type="ECO:0000313" key="2">
    <source>
        <dbReference type="Proteomes" id="UP001629235"/>
    </source>
</evidence>
<proteinExistence type="predicted"/>
<accession>A0ACC7NSU4</accession>
<keyword evidence="2" id="KW-1185">Reference proteome</keyword>
<dbReference type="Proteomes" id="UP001629235">
    <property type="component" value="Unassembled WGS sequence"/>
</dbReference>
<gene>
    <name evidence="1" type="ORF">PQR01_39110</name>
</gene>
<sequence length="339" mass="35667">MQRIVHNNHGEPAEVLRLEAFSEAPPLASGTALVRVSAAPVHPGDLLGVSASPAFGAARLIPRGGLVPGVEGVGVVEALDADVAPSRRIQVGTRVAFFPVNGAWSSRIAAPVQSLIPVLDEVSDEVVAQMLVNTLTARLAMRAGHNALPEDRREDVTVIQTAANSAVGKLLTHLLVEVGVNPILLVGSAASAQALKAARPHLSVIVTEKNQGWKDELRDALANKPVYVAFDGVGGALLPDVASFLARGGTIVSYGSLGGATTDIRSIAPRALTIKGVSLFSWQFEPAAVHEADVAKALELARNFPSLFPVAERYQASNYLEALEHTYRRGRTGTVLLAF</sequence>
<evidence type="ECO:0000313" key="1">
    <source>
        <dbReference type="EMBL" id="MFM0109231.1"/>
    </source>
</evidence>